<protein>
    <submittedName>
        <fullName evidence="2">Excreted virulence factor EspC, type VII ESX diderm</fullName>
    </submittedName>
</protein>
<proteinExistence type="predicted"/>
<dbReference type="EMBL" id="FNAD01000008">
    <property type="protein sequence ID" value="SDD85546.1"/>
    <property type="molecule type" value="Genomic_DNA"/>
</dbReference>
<evidence type="ECO:0000313" key="3">
    <source>
        <dbReference type="Proteomes" id="UP000198949"/>
    </source>
</evidence>
<keyword evidence="3" id="KW-1185">Reference proteome</keyword>
<dbReference type="OrthoDB" id="3402696at2"/>
<dbReference type="InterPro" id="IPR022536">
    <property type="entry name" value="EspC"/>
</dbReference>
<sequence length="104" mass="11389">MAGSIEVITDDLRAHAANIESVRERFAAVLSAIDSVSQDNEAYGIICQFLPPILAGRQEDQKELTTMAQENLELLAQALRATADDYESADETAAQEHRGIEDQL</sequence>
<feature type="compositionally biased region" description="Basic and acidic residues" evidence="1">
    <location>
        <begin position="94"/>
        <end position="104"/>
    </location>
</feature>
<gene>
    <name evidence="2" type="ORF">SAMN05216270_108142</name>
</gene>
<name>A0A1G6Y7I3_9ACTN</name>
<feature type="region of interest" description="Disordered" evidence="1">
    <location>
        <begin position="85"/>
        <end position="104"/>
    </location>
</feature>
<reference evidence="3" key="1">
    <citation type="submission" date="2016-10" db="EMBL/GenBank/DDBJ databases">
        <authorList>
            <person name="Varghese N."/>
            <person name="Submissions S."/>
        </authorList>
    </citation>
    <scope>NUCLEOTIDE SEQUENCE [LARGE SCALE GENOMIC DNA]</scope>
    <source>
        <strain evidence="3">CGMCC 4.3516</strain>
    </source>
</reference>
<evidence type="ECO:0000313" key="2">
    <source>
        <dbReference type="EMBL" id="SDD85546.1"/>
    </source>
</evidence>
<evidence type="ECO:0000256" key="1">
    <source>
        <dbReference type="SAM" id="MobiDB-lite"/>
    </source>
</evidence>
<dbReference type="GO" id="GO:0009306">
    <property type="term" value="P:protein secretion"/>
    <property type="evidence" value="ECO:0007669"/>
    <property type="project" value="InterPro"/>
</dbReference>
<dbReference type="Proteomes" id="UP000198949">
    <property type="component" value="Unassembled WGS sequence"/>
</dbReference>
<dbReference type="AlphaFoldDB" id="A0A1G6Y7I3"/>
<accession>A0A1G6Y7I3</accession>
<organism evidence="2 3">
    <name type="scientific">Glycomyces harbinensis</name>
    <dbReference type="NCBI Taxonomy" id="58114"/>
    <lineage>
        <taxon>Bacteria</taxon>
        <taxon>Bacillati</taxon>
        <taxon>Actinomycetota</taxon>
        <taxon>Actinomycetes</taxon>
        <taxon>Glycomycetales</taxon>
        <taxon>Glycomycetaceae</taxon>
        <taxon>Glycomyces</taxon>
    </lineage>
</organism>
<dbReference type="STRING" id="58114.SAMN05216270_108142"/>
<dbReference type="RefSeq" id="WP_091036515.1">
    <property type="nucleotide sequence ID" value="NZ_FNAD01000008.1"/>
</dbReference>
<dbReference type="Pfam" id="PF10824">
    <property type="entry name" value="T7SS_ESX_EspC"/>
    <property type="match status" value="1"/>
</dbReference>